<reference evidence="2 3" key="1">
    <citation type="submission" date="2017-05" db="EMBL/GenBank/DDBJ databases">
        <title>The complete genome sequence of Deinococcus ficus isolated from the rhizosphere of the Ficus religiosa L. in Taiwan.</title>
        <authorList>
            <person name="Wu K.-M."/>
            <person name="Liao T.-L."/>
            <person name="Liu Y.-M."/>
            <person name="Young C.-C."/>
            <person name="Tsai S.-F."/>
        </authorList>
    </citation>
    <scope>NUCLEOTIDE SEQUENCE [LARGE SCALE GENOMIC DNA]</scope>
    <source>
        <strain evidence="2 3">CC-FR2-10</strain>
        <plasmid evidence="3">pdfi3</plasmid>
    </source>
</reference>
<proteinExistence type="predicted"/>
<gene>
    <name evidence="2" type="ORF">DFI_19085</name>
</gene>
<keyword evidence="3" id="KW-1185">Reference proteome</keyword>
<keyword evidence="2" id="KW-0614">Plasmid</keyword>
<feature type="transmembrane region" description="Helical" evidence="1">
    <location>
        <begin position="72"/>
        <end position="102"/>
    </location>
</feature>
<keyword evidence="1" id="KW-0812">Transmembrane</keyword>
<dbReference type="KEGG" id="dfc:DFI_19085"/>
<organism evidence="2 3">
    <name type="scientific">Deinococcus ficus</name>
    <dbReference type="NCBI Taxonomy" id="317577"/>
    <lineage>
        <taxon>Bacteria</taxon>
        <taxon>Thermotogati</taxon>
        <taxon>Deinococcota</taxon>
        <taxon>Deinococci</taxon>
        <taxon>Deinococcales</taxon>
        <taxon>Deinococcaceae</taxon>
        <taxon>Deinococcus</taxon>
    </lineage>
</organism>
<protein>
    <submittedName>
        <fullName evidence="2">Uncharacterized protein</fullName>
    </submittedName>
</protein>
<keyword evidence="1" id="KW-0472">Membrane</keyword>
<accession>A0A221T328</accession>
<dbReference type="AlphaFoldDB" id="A0A221T328"/>
<evidence type="ECO:0000256" key="1">
    <source>
        <dbReference type="SAM" id="Phobius"/>
    </source>
</evidence>
<evidence type="ECO:0000313" key="2">
    <source>
        <dbReference type="EMBL" id="ASN83304.1"/>
    </source>
</evidence>
<name>A0A221T328_9DEIO</name>
<geneLocation type="plasmid" evidence="3">
    <name>pdfi3</name>
</geneLocation>
<feature type="transmembrane region" description="Helical" evidence="1">
    <location>
        <begin position="38"/>
        <end position="60"/>
    </location>
</feature>
<sequence>MNVRRWCAGLSLLPALGLLLPALTTVVRMGLPLSRDQWFAFGVILVFATPSGLLGVSWLIHARKAQGRVRALAALLSLPGLLLFLPVPLASLLAYAAAWLIAARYRVPGHAPFPQP</sequence>
<keyword evidence="1" id="KW-1133">Transmembrane helix</keyword>
<evidence type="ECO:0000313" key="3">
    <source>
        <dbReference type="Proteomes" id="UP000259030"/>
    </source>
</evidence>
<dbReference type="Proteomes" id="UP000259030">
    <property type="component" value="Plasmid pDFI3"/>
</dbReference>
<dbReference type="EMBL" id="CP021084">
    <property type="protein sequence ID" value="ASN83304.1"/>
    <property type="molecule type" value="Genomic_DNA"/>
</dbReference>